<keyword evidence="4" id="KW-0133">Cell shape</keyword>
<comment type="subcellular location">
    <subcellularLocation>
        <location evidence="1">Cell membrane</location>
        <topology evidence="1">Multi-pass membrane protein</topology>
    </subcellularLocation>
</comment>
<evidence type="ECO:0000256" key="3">
    <source>
        <dbReference type="ARBA" id="ARBA00022692"/>
    </source>
</evidence>
<evidence type="ECO:0000256" key="7">
    <source>
        <dbReference type="ARBA" id="ARBA00023136"/>
    </source>
</evidence>
<dbReference type="PANTHER" id="PTHR47019">
    <property type="entry name" value="LIPID II FLIPPASE MURJ"/>
    <property type="match status" value="1"/>
</dbReference>
<evidence type="ECO:0000313" key="9">
    <source>
        <dbReference type="EMBL" id="MBZ2194527.1"/>
    </source>
</evidence>
<name>A0ABS7S2J1_9MICO</name>
<feature type="transmembrane region" description="Helical" evidence="8">
    <location>
        <begin position="92"/>
        <end position="117"/>
    </location>
</feature>
<protein>
    <submittedName>
        <fullName evidence="9">Virulence factor MviN</fullName>
    </submittedName>
</protein>
<keyword evidence="7 8" id="KW-0472">Membrane</keyword>
<keyword evidence="3 8" id="KW-0812">Transmembrane</keyword>
<dbReference type="RefSeq" id="WP_223401521.1">
    <property type="nucleotide sequence ID" value="NZ_JAGSHT010000001.1"/>
</dbReference>
<gene>
    <name evidence="9" type="ORF">KCQ71_00055</name>
</gene>
<feature type="transmembrane region" description="Helical" evidence="8">
    <location>
        <begin position="333"/>
        <end position="352"/>
    </location>
</feature>
<keyword evidence="6 8" id="KW-1133">Transmembrane helix</keyword>
<feature type="transmembrane region" description="Helical" evidence="8">
    <location>
        <begin position="293"/>
        <end position="312"/>
    </location>
</feature>
<evidence type="ECO:0000256" key="6">
    <source>
        <dbReference type="ARBA" id="ARBA00022989"/>
    </source>
</evidence>
<feature type="transmembrane region" description="Helical" evidence="8">
    <location>
        <begin position="137"/>
        <end position="158"/>
    </location>
</feature>
<feature type="transmembrane region" description="Helical" evidence="8">
    <location>
        <begin position="433"/>
        <end position="457"/>
    </location>
</feature>
<feature type="transmembrane region" description="Helical" evidence="8">
    <location>
        <begin position="397"/>
        <end position="421"/>
    </location>
</feature>
<dbReference type="InterPro" id="IPR004268">
    <property type="entry name" value="MurJ"/>
</dbReference>
<keyword evidence="10" id="KW-1185">Reference proteome</keyword>
<dbReference type="Proteomes" id="UP000826651">
    <property type="component" value="Unassembled WGS sequence"/>
</dbReference>
<dbReference type="Pfam" id="PF03023">
    <property type="entry name" value="MurJ"/>
    <property type="match status" value="1"/>
</dbReference>
<dbReference type="EMBL" id="JAGSHT010000001">
    <property type="protein sequence ID" value="MBZ2194527.1"/>
    <property type="molecule type" value="Genomic_DNA"/>
</dbReference>
<reference evidence="9 10" key="1">
    <citation type="submission" date="2021-04" db="EMBL/GenBank/DDBJ databases">
        <title>Ruania sp. nov., isolated from sandy soil of mangrove forest.</title>
        <authorList>
            <person name="Ge X."/>
            <person name="Huang R."/>
            <person name="Liu W."/>
        </authorList>
    </citation>
    <scope>NUCLEOTIDE SEQUENCE [LARGE SCALE GENOMIC DNA]</scope>
    <source>
        <strain evidence="9 10">N2-46</strain>
    </source>
</reference>
<evidence type="ECO:0000256" key="4">
    <source>
        <dbReference type="ARBA" id="ARBA00022960"/>
    </source>
</evidence>
<evidence type="ECO:0000256" key="2">
    <source>
        <dbReference type="ARBA" id="ARBA00022475"/>
    </source>
</evidence>
<feature type="transmembrane region" description="Helical" evidence="8">
    <location>
        <begin position="469"/>
        <end position="487"/>
    </location>
</feature>
<sequence length="536" mass="54159">MSPRRLLGGVAGAATMIAVLTVASRLIGFGRWWVQAKTVGATAVGNAYATANTVPNVLYEVVAGGALAGAVIPLLAAPLARKIQADVDRISSALLTWAMLALIPIALALTLLARPIAEALPQSVGGNPAAQEDLTTFFLIVFAPQVVLYGIGVVLTGILQAHRRFLAPALAPLVSSTVVILSYVAFGALADGMQDQPGQLSDAALAWLAWGTTAGVAVLSLPLLIPVRRCGVRLRPTLRFPPGVARRAGALALAGIGSLVAQQVSVLAVVLLARKGGAEGTINVFQWTQAVYLLPYAVLAIPLATAVFPRLAELASNGHRDQFARTADGSTRAVLAVSMLGMAALLAVAPAAEAVFALDNDTAGMTMALTLMAPGVVGLAMIFHVGRALFALDRQRVAVAATAAGWLVVTVACAVGVRVVAPDGGAPAATLAVLGLGHSIGMTVAGLALLVAFARALPGSVTRASARTVLVSGGGAVIGALVGRWATDAVLDLAGHSGLAAVMAALLGAILAGAAVCGAVFAADRGILNILRRTRA</sequence>
<feature type="transmembrane region" description="Helical" evidence="8">
    <location>
        <begin position="499"/>
        <end position="523"/>
    </location>
</feature>
<keyword evidence="5" id="KW-0573">Peptidoglycan synthesis</keyword>
<proteinExistence type="predicted"/>
<evidence type="ECO:0000256" key="1">
    <source>
        <dbReference type="ARBA" id="ARBA00004651"/>
    </source>
</evidence>
<dbReference type="PRINTS" id="PR01806">
    <property type="entry name" value="VIRFACTRMVIN"/>
</dbReference>
<feature type="transmembrane region" description="Helical" evidence="8">
    <location>
        <begin position="364"/>
        <end position="385"/>
    </location>
</feature>
<dbReference type="InterPro" id="IPR051050">
    <property type="entry name" value="Lipid_II_flippase_MurJ/MviN"/>
</dbReference>
<evidence type="ECO:0000313" key="10">
    <source>
        <dbReference type="Proteomes" id="UP000826651"/>
    </source>
</evidence>
<feature type="transmembrane region" description="Helical" evidence="8">
    <location>
        <begin position="248"/>
        <end position="273"/>
    </location>
</feature>
<comment type="caution">
    <text evidence="9">The sequence shown here is derived from an EMBL/GenBank/DDBJ whole genome shotgun (WGS) entry which is preliminary data.</text>
</comment>
<accession>A0ABS7S2J1</accession>
<evidence type="ECO:0000256" key="5">
    <source>
        <dbReference type="ARBA" id="ARBA00022984"/>
    </source>
</evidence>
<feature type="transmembrane region" description="Helical" evidence="8">
    <location>
        <begin position="206"/>
        <end position="227"/>
    </location>
</feature>
<feature type="transmembrane region" description="Helical" evidence="8">
    <location>
        <begin position="57"/>
        <end position="80"/>
    </location>
</feature>
<keyword evidence="2" id="KW-1003">Cell membrane</keyword>
<organism evidence="9 10">
    <name type="scientific">Occultella gossypii</name>
    <dbReference type="NCBI Taxonomy" id="2800820"/>
    <lineage>
        <taxon>Bacteria</taxon>
        <taxon>Bacillati</taxon>
        <taxon>Actinomycetota</taxon>
        <taxon>Actinomycetes</taxon>
        <taxon>Micrococcales</taxon>
        <taxon>Ruaniaceae</taxon>
        <taxon>Occultella</taxon>
    </lineage>
</organism>
<feature type="transmembrane region" description="Helical" evidence="8">
    <location>
        <begin position="165"/>
        <end position="186"/>
    </location>
</feature>
<dbReference type="PANTHER" id="PTHR47019:SF1">
    <property type="entry name" value="LIPID II FLIPPASE MURJ"/>
    <property type="match status" value="1"/>
</dbReference>
<evidence type="ECO:0000256" key="8">
    <source>
        <dbReference type="SAM" id="Phobius"/>
    </source>
</evidence>